<dbReference type="InterPro" id="IPR010982">
    <property type="entry name" value="Lambda_DNA-bd_dom_sf"/>
</dbReference>
<dbReference type="Proteomes" id="UP000473574">
    <property type="component" value="Unassembled WGS sequence"/>
</dbReference>
<name>A0A6M0S8M6_9CYAN</name>
<dbReference type="Gene3D" id="1.10.260.40">
    <property type="entry name" value="lambda repressor-like DNA-binding domains"/>
    <property type="match status" value="1"/>
</dbReference>
<dbReference type="AlphaFoldDB" id="A0A6M0S8M6"/>
<accession>A0A6M0S8M6</accession>
<evidence type="ECO:0000259" key="2">
    <source>
        <dbReference type="PROSITE" id="PS50943"/>
    </source>
</evidence>
<reference evidence="3 4" key="1">
    <citation type="journal article" date="2020" name="Microb. Ecol.">
        <title>Ecogenomics of the Marine Benthic Filamentous Cyanobacterium Adonisia.</title>
        <authorList>
            <person name="Walter J.M."/>
            <person name="Coutinho F.H."/>
            <person name="Leomil L."/>
            <person name="Hargreaves P.I."/>
            <person name="Campeao M.E."/>
            <person name="Vieira V.V."/>
            <person name="Silva B.S."/>
            <person name="Fistarol G.O."/>
            <person name="Salomon P.S."/>
            <person name="Sawabe T."/>
            <person name="Mino S."/>
            <person name="Hosokawa M."/>
            <person name="Miyashita H."/>
            <person name="Maruyama F."/>
            <person name="van Verk M.C."/>
            <person name="Dutilh B.E."/>
            <person name="Thompson C.C."/>
            <person name="Thompson F.L."/>
        </authorList>
    </citation>
    <scope>NUCLEOTIDE SEQUENCE [LARGE SCALE GENOMIC DNA]</scope>
    <source>
        <strain evidence="3 4">CCMR0082</strain>
    </source>
</reference>
<organism evidence="3 4">
    <name type="scientific">Adonisia turfae CCMR0082</name>
    <dbReference type="NCBI Taxonomy" id="2304604"/>
    <lineage>
        <taxon>Bacteria</taxon>
        <taxon>Bacillati</taxon>
        <taxon>Cyanobacteriota</taxon>
        <taxon>Adonisia</taxon>
        <taxon>Adonisia turfae</taxon>
    </lineage>
</organism>
<dbReference type="GO" id="GO:0003677">
    <property type="term" value="F:DNA binding"/>
    <property type="evidence" value="ECO:0007669"/>
    <property type="project" value="InterPro"/>
</dbReference>
<proteinExistence type="predicted"/>
<evidence type="ECO:0000256" key="1">
    <source>
        <dbReference type="SAM" id="Coils"/>
    </source>
</evidence>
<gene>
    <name evidence="3" type="ORF">D0962_18890</name>
</gene>
<sequence length="225" mass="25784">MSKKNNNLPTGRGVFMNSDHFVDWLKAESAKSSAAALARALSVSPQAVSKWLNSEVKTISPKTIEALAKYRQEPLANTYRWLDLPMPKNASDPVDVERLKKRQDELERRLDEAMDLLESINVRMHGGFMRPSPLALFIQDQLYKAGYDLRDRQGYRQFMEMCSMSLDGDQVAVQRIISQLMGAAPIERRDYSYLSTVLMPILGRDWNTHYLMEQAINLEKDYGSF</sequence>
<feature type="coiled-coil region" evidence="1">
    <location>
        <begin position="96"/>
        <end position="123"/>
    </location>
</feature>
<dbReference type="PROSITE" id="PS50943">
    <property type="entry name" value="HTH_CROC1"/>
    <property type="match status" value="1"/>
</dbReference>
<comment type="caution">
    <text evidence="3">The sequence shown here is derived from an EMBL/GenBank/DDBJ whole genome shotgun (WGS) entry which is preliminary data.</text>
</comment>
<dbReference type="EMBL" id="QZCE01000002">
    <property type="protein sequence ID" value="NEZ64828.1"/>
    <property type="molecule type" value="Genomic_DNA"/>
</dbReference>
<keyword evidence="1" id="KW-0175">Coiled coil</keyword>
<evidence type="ECO:0000313" key="4">
    <source>
        <dbReference type="Proteomes" id="UP000473574"/>
    </source>
</evidence>
<dbReference type="InterPro" id="IPR001387">
    <property type="entry name" value="Cro/C1-type_HTH"/>
</dbReference>
<evidence type="ECO:0000313" key="3">
    <source>
        <dbReference type="EMBL" id="NEZ64828.1"/>
    </source>
</evidence>
<feature type="domain" description="HTH cro/C1-type" evidence="2">
    <location>
        <begin position="35"/>
        <end position="70"/>
    </location>
</feature>
<dbReference type="SUPFAM" id="SSF47413">
    <property type="entry name" value="lambda repressor-like DNA-binding domains"/>
    <property type="match status" value="1"/>
</dbReference>
<protein>
    <submittedName>
        <fullName evidence="3">Helix-turn-helix domain-containing protein</fullName>
    </submittedName>
</protein>
<dbReference type="Pfam" id="PF01381">
    <property type="entry name" value="HTH_3"/>
    <property type="match status" value="1"/>
</dbReference>